<organism evidence="2 3">
    <name type="scientific">Anopheles melas</name>
    <dbReference type="NCBI Taxonomy" id="34690"/>
    <lineage>
        <taxon>Eukaryota</taxon>
        <taxon>Metazoa</taxon>
        <taxon>Ecdysozoa</taxon>
        <taxon>Arthropoda</taxon>
        <taxon>Hexapoda</taxon>
        <taxon>Insecta</taxon>
        <taxon>Pterygota</taxon>
        <taxon>Neoptera</taxon>
        <taxon>Endopterygota</taxon>
        <taxon>Diptera</taxon>
        <taxon>Nematocera</taxon>
        <taxon>Culicoidea</taxon>
        <taxon>Culicidae</taxon>
        <taxon>Anophelinae</taxon>
        <taxon>Anopheles</taxon>
    </lineage>
</organism>
<dbReference type="AlphaFoldDB" id="A0A182UE30"/>
<dbReference type="EnsemblMetazoa" id="AMEC018737-RA">
    <property type="protein sequence ID" value="AMEC018737-PA"/>
    <property type="gene ID" value="AMEC018737"/>
</dbReference>
<name>A0A182UE30_9DIPT</name>
<evidence type="ECO:0000313" key="2">
    <source>
        <dbReference type="EnsemblMetazoa" id="AMEC018737-PA"/>
    </source>
</evidence>
<accession>A0A182UE30</accession>
<proteinExistence type="predicted"/>
<evidence type="ECO:0000256" key="1">
    <source>
        <dbReference type="SAM" id="MobiDB-lite"/>
    </source>
</evidence>
<dbReference type="Proteomes" id="UP000075902">
    <property type="component" value="Unassembled WGS sequence"/>
</dbReference>
<reference evidence="2" key="2">
    <citation type="submission" date="2020-05" db="UniProtKB">
        <authorList>
            <consortium name="EnsemblMetazoa"/>
        </authorList>
    </citation>
    <scope>IDENTIFICATION</scope>
    <source>
        <strain evidence="2">CM1001059</strain>
    </source>
</reference>
<sequence>MKPPRTLSDLPEVCPDMQQQQQQQHHCDLQPEDLSLHSSAAHGRVENGGETCPNDDAAPSPEQARTKLSQEMENELWNAAKSLVEEDEALQCAIDADVAKAKGKQSDEPPDGRPSARESETPATTAGGIANALGSATNVTSIAAETKAAAAEATESSSEAIGKILDVATASPNGTTITITATTTTTTAVLTENDP</sequence>
<reference evidence="3" key="1">
    <citation type="submission" date="2014-01" db="EMBL/GenBank/DDBJ databases">
        <title>The Genome Sequence of Anopheles melas CM1001059_A (V2).</title>
        <authorList>
            <consortium name="The Broad Institute Genomics Platform"/>
            <person name="Neafsey D.E."/>
            <person name="Besansky N."/>
            <person name="Howell P."/>
            <person name="Walton C."/>
            <person name="Young S.K."/>
            <person name="Zeng Q."/>
            <person name="Gargeya S."/>
            <person name="Fitzgerald M."/>
            <person name="Haas B."/>
            <person name="Abouelleil A."/>
            <person name="Allen A.W."/>
            <person name="Alvarado L."/>
            <person name="Arachchi H.M."/>
            <person name="Berlin A.M."/>
            <person name="Chapman S.B."/>
            <person name="Gainer-Dewar J."/>
            <person name="Goldberg J."/>
            <person name="Griggs A."/>
            <person name="Gujja S."/>
            <person name="Hansen M."/>
            <person name="Howarth C."/>
            <person name="Imamovic A."/>
            <person name="Ireland A."/>
            <person name="Larimer J."/>
            <person name="McCowan C."/>
            <person name="Murphy C."/>
            <person name="Pearson M."/>
            <person name="Poon T.W."/>
            <person name="Priest M."/>
            <person name="Roberts A."/>
            <person name="Saif S."/>
            <person name="Shea T."/>
            <person name="Sisk P."/>
            <person name="Sykes S."/>
            <person name="Wortman J."/>
            <person name="Nusbaum C."/>
            <person name="Birren B."/>
        </authorList>
    </citation>
    <scope>NUCLEOTIDE SEQUENCE [LARGE SCALE GENOMIC DNA]</scope>
    <source>
        <strain evidence="3">CM1001059</strain>
    </source>
</reference>
<feature type="compositionally biased region" description="Basic and acidic residues" evidence="1">
    <location>
        <begin position="97"/>
        <end position="120"/>
    </location>
</feature>
<feature type="region of interest" description="Disordered" evidence="1">
    <location>
        <begin position="95"/>
        <end position="128"/>
    </location>
</feature>
<feature type="region of interest" description="Disordered" evidence="1">
    <location>
        <begin position="1"/>
        <end position="71"/>
    </location>
</feature>
<keyword evidence="3" id="KW-1185">Reference proteome</keyword>
<protein>
    <submittedName>
        <fullName evidence="2">Uncharacterized protein</fullName>
    </submittedName>
</protein>
<dbReference type="VEuPathDB" id="VectorBase:AMEC018737"/>
<evidence type="ECO:0000313" key="3">
    <source>
        <dbReference type="Proteomes" id="UP000075902"/>
    </source>
</evidence>